<feature type="transmembrane region" description="Helical" evidence="7">
    <location>
        <begin position="241"/>
        <end position="260"/>
    </location>
</feature>
<dbReference type="InterPro" id="IPR011701">
    <property type="entry name" value="MFS"/>
</dbReference>
<dbReference type="PANTHER" id="PTHR23502">
    <property type="entry name" value="MAJOR FACILITATOR SUPERFAMILY"/>
    <property type="match status" value="1"/>
</dbReference>
<feature type="compositionally biased region" description="Basic and acidic residues" evidence="6">
    <location>
        <begin position="34"/>
        <end position="45"/>
    </location>
</feature>
<dbReference type="SUPFAM" id="SSF103473">
    <property type="entry name" value="MFS general substrate transporter"/>
    <property type="match status" value="1"/>
</dbReference>
<feature type="transmembrane region" description="Helical" evidence="7">
    <location>
        <begin position="84"/>
        <end position="103"/>
    </location>
</feature>
<feature type="transmembrane region" description="Helical" evidence="7">
    <location>
        <begin position="178"/>
        <end position="200"/>
    </location>
</feature>
<evidence type="ECO:0000256" key="6">
    <source>
        <dbReference type="SAM" id="MobiDB-lite"/>
    </source>
</evidence>
<dbReference type="Proteomes" id="UP000503462">
    <property type="component" value="Chromosome 1"/>
</dbReference>
<evidence type="ECO:0000256" key="7">
    <source>
        <dbReference type="SAM" id="Phobius"/>
    </source>
</evidence>
<evidence type="ECO:0000259" key="8">
    <source>
        <dbReference type="PROSITE" id="PS50850"/>
    </source>
</evidence>
<feature type="transmembrane region" description="Helical" evidence="7">
    <location>
        <begin position="212"/>
        <end position="235"/>
    </location>
</feature>
<feature type="transmembrane region" description="Helical" evidence="7">
    <location>
        <begin position="460"/>
        <end position="481"/>
    </location>
</feature>
<comment type="similarity">
    <text evidence="2">Belongs to the major facilitator superfamily.</text>
</comment>
<feature type="transmembrane region" description="Helical" evidence="7">
    <location>
        <begin position="487"/>
        <end position="512"/>
    </location>
</feature>
<dbReference type="CDD" id="cd17323">
    <property type="entry name" value="MFS_Tpo1_MDR_like"/>
    <property type="match status" value="1"/>
</dbReference>
<evidence type="ECO:0000313" key="9">
    <source>
        <dbReference type="EMBL" id="QIW96568.1"/>
    </source>
</evidence>
<dbReference type="InterPro" id="IPR036259">
    <property type="entry name" value="MFS_trans_sf"/>
</dbReference>
<dbReference type="AlphaFoldDB" id="A0A6H0XPM0"/>
<feature type="transmembrane region" description="Helical" evidence="7">
    <location>
        <begin position="123"/>
        <end position="141"/>
    </location>
</feature>
<dbReference type="OrthoDB" id="5141738at2759"/>
<keyword evidence="4 7" id="KW-1133">Transmembrane helix</keyword>
<evidence type="ECO:0000256" key="4">
    <source>
        <dbReference type="ARBA" id="ARBA00022989"/>
    </source>
</evidence>
<evidence type="ECO:0000256" key="3">
    <source>
        <dbReference type="ARBA" id="ARBA00022692"/>
    </source>
</evidence>
<keyword evidence="5 7" id="KW-0472">Membrane</keyword>
<dbReference type="PROSITE" id="PS00216">
    <property type="entry name" value="SUGAR_TRANSPORT_1"/>
    <property type="match status" value="1"/>
</dbReference>
<evidence type="ECO:0000313" key="10">
    <source>
        <dbReference type="Proteomes" id="UP000503462"/>
    </source>
</evidence>
<feature type="domain" description="Major facilitator superfamily (MFS) profile" evidence="8">
    <location>
        <begin position="86"/>
        <end position="516"/>
    </location>
</feature>
<feature type="transmembrane region" description="Helical" evidence="7">
    <location>
        <begin position="426"/>
        <end position="448"/>
    </location>
</feature>
<organism evidence="9 10">
    <name type="scientific">Peltaster fructicola</name>
    <dbReference type="NCBI Taxonomy" id="286661"/>
    <lineage>
        <taxon>Eukaryota</taxon>
        <taxon>Fungi</taxon>
        <taxon>Dikarya</taxon>
        <taxon>Ascomycota</taxon>
        <taxon>Pezizomycotina</taxon>
        <taxon>Dothideomycetes</taxon>
        <taxon>Dothideomycetes incertae sedis</taxon>
        <taxon>Peltaster</taxon>
    </lineage>
</organism>
<accession>A0A6H0XPM0</accession>
<dbReference type="Pfam" id="PF07690">
    <property type="entry name" value="MFS_1"/>
    <property type="match status" value="1"/>
</dbReference>
<keyword evidence="3 7" id="KW-0812">Transmembrane</keyword>
<dbReference type="Gene3D" id="1.20.1250.20">
    <property type="entry name" value="MFS general substrate transporter like domains"/>
    <property type="match status" value="1"/>
</dbReference>
<gene>
    <name evidence="9" type="ORF">AMS68_002086</name>
</gene>
<sequence length="541" mass="59524">MASSNHDKEKSHHNAATNTDTVSLEEDWTPTLVDIEKAEHDEKNKAGTASSQCSSDGERPEHNVISWSINDPGNPHNWSATRKVFVVIAGIVLVFNSTFGSSIAAGASQQTADYFNVTNTVQLVLPTSLFLVGYVLGPLLTAPMSESYGRKPILFVTFLIYTAFSLGCALAPTWAGLVVMRLLCGMGAGTPISVVGGVYADIYKTPQARGTAIMIFMTMTILGPLVGPPASGYLAVVSWRWAYWLQLIIAGVSWPIFIFMPETYGPVLLKRKAAEQRQETGDVSIVAPIELENKSMQELITVILARPFRMFLFEAIVLSSCLYMAMVYAVFYMFLQAYPLIFEGVYGFSPGEEGLTFLAIFVGSVMASGVYFWWDHYYEKKRAQNPAPKWTAQEEYHRVPIACIAGPLFAASIFWLGWAARPDVHWIVPTLAGIPFGLAYVLIFMGLINYIVDAYEAFSASALAASSCSRSLFGVILPFAVPSMFSHLGIAWACSVLGFISLALGVIPFVFIRFGEKLRANSEFCQELRRLKEKEMARNGP</sequence>
<dbReference type="InterPro" id="IPR005829">
    <property type="entry name" value="Sugar_transporter_CS"/>
</dbReference>
<comment type="subcellular location">
    <subcellularLocation>
        <location evidence="1">Membrane</location>
        <topology evidence="1">Multi-pass membrane protein</topology>
    </subcellularLocation>
</comment>
<dbReference type="FunFam" id="1.20.1250.20:FF:000082">
    <property type="entry name" value="MFS multidrug transporter, putative"/>
    <property type="match status" value="1"/>
</dbReference>
<dbReference type="GO" id="GO:0140115">
    <property type="term" value="P:export across plasma membrane"/>
    <property type="evidence" value="ECO:0007669"/>
    <property type="project" value="UniProtKB-ARBA"/>
</dbReference>
<protein>
    <recommendedName>
        <fullName evidence="8">Major facilitator superfamily (MFS) profile domain-containing protein</fullName>
    </recommendedName>
</protein>
<dbReference type="InterPro" id="IPR020846">
    <property type="entry name" value="MFS_dom"/>
</dbReference>
<dbReference type="GO" id="GO:0022857">
    <property type="term" value="F:transmembrane transporter activity"/>
    <property type="evidence" value="ECO:0007669"/>
    <property type="project" value="InterPro"/>
</dbReference>
<feature type="transmembrane region" description="Helical" evidence="7">
    <location>
        <begin position="399"/>
        <end position="420"/>
    </location>
</feature>
<evidence type="ECO:0000256" key="5">
    <source>
        <dbReference type="ARBA" id="ARBA00023136"/>
    </source>
</evidence>
<feature type="transmembrane region" description="Helical" evidence="7">
    <location>
        <begin position="355"/>
        <end position="374"/>
    </location>
</feature>
<feature type="region of interest" description="Disordered" evidence="6">
    <location>
        <begin position="1"/>
        <end position="67"/>
    </location>
</feature>
<name>A0A6H0XPM0_9PEZI</name>
<feature type="compositionally biased region" description="Basic and acidic residues" evidence="6">
    <location>
        <begin position="1"/>
        <end position="12"/>
    </location>
</feature>
<evidence type="ECO:0000256" key="1">
    <source>
        <dbReference type="ARBA" id="ARBA00004141"/>
    </source>
</evidence>
<dbReference type="EMBL" id="CP051139">
    <property type="protein sequence ID" value="QIW96568.1"/>
    <property type="molecule type" value="Genomic_DNA"/>
</dbReference>
<keyword evidence="10" id="KW-1185">Reference proteome</keyword>
<dbReference type="PROSITE" id="PS50850">
    <property type="entry name" value="MFS"/>
    <property type="match status" value="1"/>
</dbReference>
<feature type="transmembrane region" description="Helical" evidence="7">
    <location>
        <begin position="153"/>
        <end position="172"/>
    </location>
</feature>
<proteinExistence type="inferred from homology"/>
<dbReference type="GO" id="GO:0005886">
    <property type="term" value="C:plasma membrane"/>
    <property type="evidence" value="ECO:0007669"/>
    <property type="project" value="TreeGrafter"/>
</dbReference>
<dbReference type="PANTHER" id="PTHR23502:SF74">
    <property type="entry name" value="MAJOR FACILITATOR SUPERFAMILY (MFS) PROFILE DOMAIN-CONTAINING PROTEIN"/>
    <property type="match status" value="1"/>
</dbReference>
<dbReference type="GO" id="GO:0042908">
    <property type="term" value="P:xenobiotic transport"/>
    <property type="evidence" value="ECO:0007669"/>
    <property type="project" value="UniProtKB-ARBA"/>
</dbReference>
<reference evidence="9 10" key="1">
    <citation type="journal article" date="2016" name="Sci. Rep.">
        <title>Peltaster fructicola genome reveals evolution from an invasive phytopathogen to an ectophytic parasite.</title>
        <authorList>
            <person name="Xu C."/>
            <person name="Chen H."/>
            <person name="Gleason M.L."/>
            <person name="Xu J.R."/>
            <person name="Liu H."/>
            <person name="Zhang R."/>
            <person name="Sun G."/>
        </authorList>
    </citation>
    <scope>NUCLEOTIDE SEQUENCE [LARGE SCALE GENOMIC DNA]</scope>
    <source>
        <strain evidence="9 10">LNHT1506</strain>
    </source>
</reference>
<evidence type="ECO:0000256" key="2">
    <source>
        <dbReference type="ARBA" id="ARBA00008335"/>
    </source>
</evidence>
<feature type="transmembrane region" description="Helical" evidence="7">
    <location>
        <begin position="311"/>
        <end position="335"/>
    </location>
</feature>